<evidence type="ECO:0000256" key="1">
    <source>
        <dbReference type="SAM" id="MobiDB-lite"/>
    </source>
</evidence>
<name>A0ABM0Y576_CAMSA</name>
<reference evidence="3" key="2">
    <citation type="submission" date="2025-08" db="UniProtKB">
        <authorList>
            <consortium name="RefSeq"/>
        </authorList>
    </citation>
    <scope>IDENTIFICATION</scope>
    <source>
        <tissue evidence="3">Leaf</tissue>
    </source>
</reference>
<reference evidence="2" key="1">
    <citation type="journal article" date="2014" name="Nat. Commun.">
        <title>The emerging biofuel crop Camelina sativa retains a highly undifferentiated hexaploid genome structure.</title>
        <authorList>
            <person name="Kagale S."/>
            <person name="Koh C."/>
            <person name="Nixon J."/>
            <person name="Bollina V."/>
            <person name="Clarke W.E."/>
            <person name="Tuteja R."/>
            <person name="Spillane C."/>
            <person name="Robinson S.J."/>
            <person name="Links M.G."/>
            <person name="Clarke C."/>
            <person name="Higgins E.E."/>
            <person name="Huebert T."/>
            <person name="Sharpe A.G."/>
            <person name="Parkin I.A."/>
        </authorList>
    </citation>
    <scope>NUCLEOTIDE SEQUENCE [LARGE SCALE GENOMIC DNA]</scope>
    <source>
        <strain evidence="2">cv. DH55</strain>
    </source>
</reference>
<dbReference type="PANTHER" id="PTHR45023:SF4">
    <property type="entry name" value="GLYCINE-RICH PROTEIN-RELATED"/>
    <property type="match status" value="1"/>
</dbReference>
<gene>
    <name evidence="3" type="primary">LOC104772847</name>
</gene>
<feature type="region of interest" description="Disordered" evidence="1">
    <location>
        <begin position="144"/>
        <end position="167"/>
    </location>
</feature>
<dbReference type="Proteomes" id="UP000694864">
    <property type="component" value="Chromosome 20"/>
</dbReference>
<dbReference type="GeneID" id="104772847"/>
<proteinExistence type="predicted"/>
<evidence type="ECO:0000313" key="2">
    <source>
        <dbReference type="Proteomes" id="UP000694864"/>
    </source>
</evidence>
<protein>
    <submittedName>
        <fullName evidence="3">Glutathione S-transferase T3-like</fullName>
    </submittedName>
</protein>
<dbReference type="RefSeq" id="XP_010495710.1">
    <property type="nucleotide sequence ID" value="XM_010497408.1"/>
</dbReference>
<organism evidence="2 3">
    <name type="scientific">Camelina sativa</name>
    <name type="common">False flax</name>
    <name type="synonym">Myagrum sativum</name>
    <dbReference type="NCBI Taxonomy" id="90675"/>
    <lineage>
        <taxon>Eukaryota</taxon>
        <taxon>Viridiplantae</taxon>
        <taxon>Streptophyta</taxon>
        <taxon>Embryophyta</taxon>
        <taxon>Tracheophyta</taxon>
        <taxon>Spermatophyta</taxon>
        <taxon>Magnoliopsida</taxon>
        <taxon>eudicotyledons</taxon>
        <taxon>Gunneridae</taxon>
        <taxon>Pentapetalae</taxon>
        <taxon>rosids</taxon>
        <taxon>malvids</taxon>
        <taxon>Brassicales</taxon>
        <taxon>Brassicaceae</taxon>
        <taxon>Camelineae</taxon>
        <taxon>Camelina</taxon>
    </lineage>
</organism>
<keyword evidence="2" id="KW-1185">Reference proteome</keyword>
<accession>A0ABM0Y576</accession>
<sequence length="236" mass="26956">MDSDDSMNPYRHSSGFLDLLQSQQETHNPACLNTEGRPKREASNFKQRWGKLNNIVCKFVGCYEAGTREKSSGQNEDNIMKLANQIFFNDHKMKFTMEHAWRELRYDQKWCASTSTKGTGVKRVMVCGDGSAQDAQPVIDVEHEPMPRPPGVKAAKGKAKKSSNTKAAVEGDEKAFLEFQMKEVERMYRMKQKDFALKEKEFSLKKEHSKHVMLENLIAKNDSLTETEKALKDKAN</sequence>
<dbReference type="PANTHER" id="PTHR45023">
    <property type="match status" value="1"/>
</dbReference>
<evidence type="ECO:0000313" key="3">
    <source>
        <dbReference type="RefSeq" id="XP_010495710.1"/>
    </source>
</evidence>